<proteinExistence type="predicted"/>
<dbReference type="SUPFAM" id="SSF48371">
    <property type="entry name" value="ARM repeat"/>
    <property type="match status" value="1"/>
</dbReference>
<dbReference type="InterPro" id="IPR050660">
    <property type="entry name" value="NEK_Ser/Thr_kinase"/>
</dbReference>
<evidence type="ECO:0000256" key="5">
    <source>
        <dbReference type="SAM" id="MobiDB-lite"/>
    </source>
</evidence>
<evidence type="ECO:0000256" key="4">
    <source>
        <dbReference type="ARBA" id="ARBA00022840"/>
    </source>
</evidence>
<organism evidence="7 8">
    <name type="scientific">Arabis nemorensis</name>
    <dbReference type="NCBI Taxonomy" id="586526"/>
    <lineage>
        <taxon>Eukaryota</taxon>
        <taxon>Viridiplantae</taxon>
        <taxon>Streptophyta</taxon>
        <taxon>Embryophyta</taxon>
        <taxon>Tracheophyta</taxon>
        <taxon>Spermatophyta</taxon>
        <taxon>Magnoliopsida</taxon>
        <taxon>eudicotyledons</taxon>
        <taxon>Gunneridae</taxon>
        <taxon>Pentapetalae</taxon>
        <taxon>rosids</taxon>
        <taxon>malvids</taxon>
        <taxon>Brassicales</taxon>
        <taxon>Brassicaceae</taxon>
        <taxon>Arabideae</taxon>
        <taxon>Arabis</taxon>
    </lineage>
</organism>
<keyword evidence="2" id="KW-0547">Nucleotide-binding</keyword>
<dbReference type="GO" id="GO:0005524">
    <property type="term" value="F:ATP binding"/>
    <property type="evidence" value="ECO:0007669"/>
    <property type="project" value="UniProtKB-KW"/>
</dbReference>
<dbReference type="InterPro" id="IPR016024">
    <property type="entry name" value="ARM-type_fold"/>
</dbReference>
<dbReference type="InterPro" id="IPR011009">
    <property type="entry name" value="Kinase-like_dom_sf"/>
</dbReference>
<name>A0A565BVJ5_9BRAS</name>
<dbReference type="PROSITE" id="PS50011">
    <property type="entry name" value="PROTEIN_KINASE_DOM"/>
    <property type="match status" value="1"/>
</dbReference>
<dbReference type="OrthoDB" id="248923at2759"/>
<evidence type="ECO:0000256" key="3">
    <source>
        <dbReference type="ARBA" id="ARBA00022777"/>
    </source>
</evidence>
<dbReference type="AlphaFoldDB" id="A0A565BVJ5"/>
<evidence type="ECO:0000256" key="2">
    <source>
        <dbReference type="ARBA" id="ARBA00022741"/>
    </source>
</evidence>
<keyword evidence="8" id="KW-1185">Reference proteome</keyword>
<feature type="region of interest" description="Disordered" evidence="5">
    <location>
        <begin position="286"/>
        <end position="306"/>
    </location>
</feature>
<evidence type="ECO:0000256" key="1">
    <source>
        <dbReference type="ARBA" id="ARBA00022679"/>
    </source>
</evidence>
<dbReference type="Pfam" id="PF00069">
    <property type="entry name" value="Pkinase"/>
    <property type="match status" value="1"/>
</dbReference>
<comment type="caution">
    <text evidence="7">The sequence shown here is derived from an EMBL/GenBank/DDBJ whole genome shotgun (WGS) entry which is preliminary data.</text>
</comment>
<evidence type="ECO:0000313" key="7">
    <source>
        <dbReference type="EMBL" id="VVB05424.1"/>
    </source>
</evidence>
<evidence type="ECO:0000313" key="8">
    <source>
        <dbReference type="Proteomes" id="UP000489600"/>
    </source>
</evidence>
<feature type="compositionally biased region" description="Acidic residues" evidence="5">
    <location>
        <begin position="289"/>
        <end position="306"/>
    </location>
</feature>
<dbReference type="SMART" id="SM00220">
    <property type="entry name" value="S_TKc"/>
    <property type="match status" value="1"/>
</dbReference>
<gene>
    <name evidence="7" type="ORF">ANE_LOCUS15868</name>
</gene>
<feature type="domain" description="Protein kinase" evidence="6">
    <location>
        <begin position="1"/>
        <end position="285"/>
    </location>
</feature>
<keyword evidence="4" id="KW-0067">ATP-binding</keyword>
<dbReference type="EMBL" id="CABITT030000005">
    <property type="protein sequence ID" value="VVB05424.1"/>
    <property type="molecule type" value="Genomic_DNA"/>
</dbReference>
<dbReference type="Proteomes" id="UP000489600">
    <property type="component" value="Unassembled WGS sequence"/>
</dbReference>
<protein>
    <recommendedName>
        <fullName evidence="6">Protein kinase domain-containing protein</fullName>
    </recommendedName>
</protein>
<dbReference type="Gene3D" id="1.10.510.10">
    <property type="entry name" value="Transferase(Phosphotransferase) domain 1"/>
    <property type="match status" value="1"/>
</dbReference>
<keyword evidence="3" id="KW-0418">Kinase</keyword>
<dbReference type="PANTHER" id="PTHR43671:SF93">
    <property type="entry name" value="SERINE_THREONINE-PROTEIN KINASE NEK4"/>
    <property type="match status" value="1"/>
</dbReference>
<dbReference type="GO" id="GO:0004674">
    <property type="term" value="F:protein serine/threonine kinase activity"/>
    <property type="evidence" value="ECO:0007669"/>
    <property type="project" value="TreeGrafter"/>
</dbReference>
<dbReference type="PANTHER" id="PTHR43671">
    <property type="entry name" value="SERINE/THREONINE-PROTEIN KINASE NEK"/>
    <property type="match status" value="1"/>
</dbReference>
<keyword evidence="1" id="KW-0808">Transferase</keyword>
<sequence>MKFWSRLGKVPLGSALLVRHKQERKKYVLKKIRLAHQEMELISTVHNPFVVEYKDSWVEKGCYVCIVIGYCEGGEMTETIKRACGVHFPEEKLCQWLVQLLMALDYLHANHILHCDVKVKIKPVNFQSYVPFLSEASNLAKILTSVDLTSSVVGTPSYICPELLADIPYGSKSDIWSLAPKLLGIVLQTCKGQVDHCVEPYLRITLDRLRGTEKSSFRCLLIEVKVCILGLTSLLSLPAGQLLGEVLPAVFRALLELLVAYKDQLADETDESTLRKLAAQAKDFRSYSDDDDFSDDDFSDDEELDSPIDEVDPFVLFMDAVTAMEGSDSLRFQGLTQTLDLHYHGLANNVAQDTEQRRAEILKEKLEK</sequence>
<evidence type="ECO:0000259" key="6">
    <source>
        <dbReference type="PROSITE" id="PS50011"/>
    </source>
</evidence>
<dbReference type="InterPro" id="IPR000719">
    <property type="entry name" value="Prot_kinase_dom"/>
</dbReference>
<reference evidence="7" key="1">
    <citation type="submission" date="2019-07" db="EMBL/GenBank/DDBJ databases">
        <authorList>
            <person name="Dittberner H."/>
        </authorList>
    </citation>
    <scope>NUCLEOTIDE SEQUENCE [LARGE SCALE GENOMIC DNA]</scope>
</reference>
<dbReference type="Gene3D" id="3.30.200.20">
    <property type="entry name" value="Phosphorylase Kinase, domain 1"/>
    <property type="match status" value="1"/>
</dbReference>
<dbReference type="SUPFAM" id="SSF56112">
    <property type="entry name" value="Protein kinase-like (PK-like)"/>
    <property type="match status" value="1"/>
</dbReference>
<accession>A0A565BVJ5</accession>